<dbReference type="AlphaFoldDB" id="A0AAU7DH90"/>
<evidence type="ECO:0000313" key="6">
    <source>
        <dbReference type="EMBL" id="XBH16623.1"/>
    </source>
</evidence>
<comment type="cofactor">
    <cofactor evidence="1">
        <name>Mg(2+)</name>
        <dbReference type="ChEBI" id="CHEBI:18420"/>
    </cofactor>
</comment>
<reference evidence="6" key="1">
    <citation type="submission" date="2023-03" db="EMBL/GenBank/DDBJ databases">
        <title>Edaphobacter sp.</title>
        <authorList>
            <person name="Huber K.J."/>
            <person name="Papendorf J."/>
            <person name="Pilke C."/>
            <person name="Bunk B."/>
            <person name="Sproeer C."/>
            <person name="Pester M."/>
        </authorList>
    </citation>
    <scope>NUCLEOTIDE SEQUENCE</scope>
    <source>
        <strain evidence="6">DSM 110680</strain>
    </source>
</reference>
<dbReference type="InterPro" id="IPR011330">
    <property type="entry name" value="Glyco_hydro/deAcase_b/a-brl"/>
</dbReference>
<dbReference type="EMBL" id="CP121196">
    <property type="protein sequence ID" value="XBH16623.1"/>
    <property type="molecule type" value="Genomic_DNA"/>
</dbReference>
<evidence type="ECO:0000256" key="3">
    <source>
        <dbReference type="ARBA" id="ARBA00022801"/>
    </source>
</evidence>
<evidence type="ECO:0000256" key="2">
    <source>
        <dbReference type="ARBA" id="ARBA00022723"/>
    </source>
</evidence>
<protein>
    <submittedName>
        <fullName evidence="6">ChbG/HpnK family deacetylase</fullName>
    </submittedName>
</protein>
<gene>
    <name evidence="6" type="ORF">P8935_18860</name>
</gene>
<dbReference type="InterPro" id="IPR006879">
    <property type="entry name" value="YdjC-like"/>
</dbReference>
<dbReference type="SUPFAM" id="SSF88713">
    <property type="entry name" value="Glycoside hydrolase/deacetylase"/>
    <property type="match status" value="1"/>
</dbReference>
<dbReference type="GO" id="GO:0019213">
    <property type="term" value="F:deacetylase activity"/>
    <property type="evidence" value="ECO:0007669"/>
    <property type="project" value="TreeGrafter"/>
</dbReference>
<dbReference type="CDD" id="cd10808">
    <property type="entry name" value="YdjC"/>
    <property type="match status" value="1"/>
</dbReference>
<dbReference type="PANTHER" id="PTHR31609:SF1">
    <property type="entry name" value="CARBOHYDRATE DEACETYLASE"/>
    <property type="match status" value="1"/>
</dbReference>
<sequence length="284" mass="30953">MPRLIVNADDFGLAPGVNRAVLELHAAEVLTSATMMAQSAATDEAVRMALAMPTLGVGCHVVLVDGTPVSPGTSIRSLVDRNNGAFHSSPGNFLKRLYTARIRSAEVEAEAAAQIALLQSYGLRLTHIDTHKHMHMFPLILRPVLRAAKAAGIHAVRNPFEPIWSLNATANAPEMRRAEVVLLRRFEAKFRRIVEKEGFETTDGAIGILATGTVNLATVNALINAMPEGTYEFVSHPGYRDDQLARSNTRLLESREIERNALVAIKDYRGIDLISFGGLGHRSE</sequence>
<keyword evidence="4" id="KW-0460">Magnesium</keyword>
<keyword evidence="5" id="KW-0119">Carbohydrate metabolism</keyword>
<dbReference type="Pfam" id="PF04794">
    <property type="entry name" value="YdjC"/>
    <property type="match status" value="1"/>
</dbReference>
<dbReference type="GO" id="GO:0046872">
    <property type="term" value="F:metal ion binding"/>
    <property type="evidence" value="ECO:0007669"/>
    <property type="project" value="UniProtKB-KW"/>
</dbReference>
<dbReference type="PANTHER" id="PTHR31609">
    <property type="entry name" value="YDJC DEACETYLASE FAMILY MEMBER"/>
    <property type="match status" value="1"/>
</dbReference>
<dbReference type="Gene3D" id="3.20.20.370">
    <property type="entry name" value="Glycoside hydrolase/deacetylase"/>
    <property type="match status" value="1"/>
</dbReference>
<evidence type="ECO:0000256" key="5">
    <source>
        <dbReference type="ARBA" id="ARBA00023277"/>
    </source>
</evidence>
<keyword evidence="2" id="KW-0479">Metal-binding</keyword>
<evidence type="ECO:0000256" key="4">
    <source>
        <dbReference type="ARBA" id="ARBA00022842"/>
    </source>
</evidence>
<accession>A0AAU7DH90</accession>
<organism evidence="6">
    <name type="scientific">Telmatobacter sp. DSM 110680</name>
    <dbReference type="NCBI Taxonomy" id="3036704"/>
    <lineage>
        <taxon>Bacteria</taxon>
        <taxon>Pseudomonadati</taxon>
        <taxon>Acidobacteriota</taxon>
        <taxon>Terriglobia</taxon>
        <taxon>Terriglobales</taxon>
        <taxon>Acidobacteriaceae</taxon>
        <taxon>Telmatobacter</taxon>
    </lineage>
</organism>
<proteinExistence type="predicted"/>
<dbReference type="GO" id="GO:0016787">
    <property type="term" value="F:hydrolase activity"/>
    <property type="evidence" value="ECO:0007669"/>
    <property type="project" value="UniProtKB-KW"/>
</dbReference>
<evidence type="ECO:0000256" key="1">
    <source>
        <dbReference type="ARBA" id="ARBA00001946"/>
    </source>
</evidence>
<name>A0AAU7DH90_9BACT</name>
<dbReference type="GO" id="GO:0005975">
    <property type="term" value="P:carbohydrate metabolic process"/>
    <property type="evidence" value="ECO:0007669"/>
    <property type="project" value="InterPro"/>
</dbReference>
<keyword evidence="3" id="KW-0378">Hydrolase</keyword>
<dbReference type="RefSeq" id="WP_348261852.1">
    <property type="nucleotide sequence ID" value="NZ_CP121196.1"/>
</dbReference>